<dbReference type="GO" id="GO:0005762">
    <property type="term" value="C:mitochondrial large ribosomal subunit"/>
    <property type="evidence" value="ECO:0007669"/>
    <property type="project" value="TreeGrafter"/>
</dbReference>
<evidence type="ECO:0000313" key="7">
    <source>
        <dbReference type="Proteomes" id="UP001213000"/>
    </source>
</evidence>
<evidence type="ECO:0008006" key="8">
    <source>
        <dbReference type="Google" id="ProtNLM"/>
    </source>
</evidence>
<protein>
    <recommendedName>
        <fullName evidence="8">Ribosomal protein L22</fullName>
    </recommendedName>
</protein>
<dbReference type="Pfam" id="PF00237">
    <property type="entry name" value="Ribosomal_L22"/>
    <property type="match status" value="1"/>
</dbReference>
<reference evidence="6" key="1">
    <citation type="submission" date="2022-07" db="EMBL/GenBank/DDBJ databases">
        <title>Genome Sequence of Leucocoprinus birnbaumii.</title>
        <authorList>
            <person name="Buettner E."/>
        </authorList>
    </citation>
    <scope>NUCLEOTIDE SEQUENCE</scope>
    <source>
        <strain evidence="6">VT141</strain>
    </source>
</reference>
<comment type="similarity">
    <text evidence="1 4">Belongs to the universal ribosomal protein uL22 family.</text>
</comment>
<keyword evidence="2 4" id="KW-0689">Ribosomal protein</keyword>
<proteinExistence type="inferred from homology"/>
<dbReference type="InterPro" id="IPR036394">
    <property type="entry name" value="Ribosomal_uL22_sf"/>
</dbReference>
<dbReference type="PANTHER" id="PTHR13501">
    <property type="entry name" value="CHLOROPLAST 50S RIBOSOMAL PROTEIN L22-RELATED"/>
    <property type="match status" value="1"/>
</dbReference>
<gene>
    <name evidence="6" type="ORF">NP233_g8675</name>
</gene>
<evidence type="ECO:0000256" key="1">
    <source>
        <dbReference type="ARBA" id="ARBA00009451"/>
    </source>
</evidence>
<keyword evidence="3 4" id="KW-0687">Ribonucleoprotein</keyword>
<evidence type="ECO:0000256" key="3">
    <source>
        <dbReference type="ARBA" id="ARBA00023274"/>
    </source>
</evidence>
<keyword evidence="7" id="KW-1185">Reference proteome</keyword>
<sequence length="252" mass="28618">MQACWRKGGLPRSLVPVPQASSSRTVCQRRSYVAFNPLGWVKEKVAPQHREKQSKEEIAEAKKQAAQEGNQVGLFDAPPKVVEKKQPKARETRALSSVSRRGKPIETKEPILRSHTGSSTCSPTKISGKPIDWAILQMQFSEKRASTRIMNMLATAKDHAQRYKKMDQSKLIVSEAWVTKGVRPPKRIEPRGRNHYGVRHHPNSKMTVVLRHGKTVEEKQAQRREKILKRIVSAGVTREDVPLRNPAPTWCW</sequence>
<evidence type="ECO:0000256" key="5">
    <source>
        <dbReference type="SAM" id="MobiDB-lite"/>
    </source>
</evidence>
<organism evidence="6 7">
    <name type="scientific">Leucocoprinus birnbaumii</name>
    <dbReference type="NCBI Taxonomy" id="56174"/>
    <lineage>
        <taxon>Eukaryota</taxon>
        <taxon>Fungi</taxon>
        <taxon>Dikarya</taxon>
        <taxon>Basidiomycota</taxon>
        <taxon>Agaricomycotina</taxon>
        <taxon>Agaricomycetes</taxon>
        <taxon>Agaricomycetidae</taxon>
        <taxon>Agaricales</taxon>
        <taxon>Agaricineae</taxon>
        <taxon>Agaricaceae</taxon>
        <taxon>Leucocoprinus</taxon>
    </lineage>
</organism>
<dbReference type="GO" id="GO:0003735">
    <property type="term" value="F:structural constituent of ribosome"/>
    <property type="evidence" value="ECO:0007669"/>
    <property type="project" value="InterPro"/>
</dbReference>
<dbReference type="EMBL" id="JANIEX010000717">
    <property type="protein sequence ID" value="KAJ3563846.1"/>
    <property type="molecule type" value="Genomic_DNA"/>
</dbReference>
<dbReference type="SUPFAM" id="SSF54843">
    <property type="entry name" value="Ribosomal protein L22"/>
    <property type="match status" value="1"/>
</dbReference>
<evidence type="ECO:0000313" key="6">
    <source>
        <dbReference type="EMBL" id="KAJ3563846.1"/>
    </source>
</evidence>
<evidence type="ECO:0000256" key="2">
    <source>
        <dbReference type="ARBA" id="ARBA00022980"/>
    </source>
</evidence>
<feature type="compositionally biased region" description="Basic and acidic residues" evidence="5">
    <location>
        <begin position="46"/>
        <end position="65"/>
    </location>
</feature>
<dbReference type="InterPro" id="IPR047867">
    <property type="entry name" value="Ribosomal_uL22_bac/org-type"/>
</dbReference>
<dbReference type="Gene3D" id="3.90.470.10">
    <property type="entry name" value="Ribosomal protein L22/L17"/>
    <property type="match status" value="1"/>
</dbReference>
<dbReference type="AlphaFoldDB" id="A0AAD5VQH3"/>
<accession>A0AAD5VQH3</accession>
<comment type="caution">
    <text evidence="6">The sequence shown here is derived from an EMBL/GenBank/DDBJ whole genome shotgun (WGS) entry which is preliminary data.</text>
</comment>
<dbReference type="PANTHER" id="PTHR13501:SF8">
    <property type="entry name" value="LARGE RIBOSOMAL SUBUNIT PROTEIN UL22M"/>
    <property type="match status" value="1"/>
</dbReference>
<name>A0AAD5VQH3_9AGAR</name>
<dbReference type="Proteomes" id="UP001213000">
    <property type="component" value="Unassembled WGS sequence"/>
</dbReference>
<dbReference type="InterPro" id="IPR001063">
    <property type="entry name" value="Ribosomal_uL22"/>
</dbReference>
<feature type="region of interest" description="Disordered" evidence="5">
    <location>
        <begin position="46"/>
        <end position="75"/>
    </location>
</feature>
<dbReference type="GO" id="GO:0006412">
    <property type="term" value="P:translation"/>
    <property type="evidence" value="ECO:0007669"/>
    <property type="project" value="InterPro"/>
</dbReference>
<evidence type="ECO:0000256" key="4">
    <source>
        <dbReference type="RuleBase" id="RU004005"/>
    </source>
</evidence>